<dbReference type="PROSITE" id="PS50231">
    <property type="entry name" value="RICIN_B_LECTIN"/>
    <property type="match status" value="1"/>
</dbReference>
<evidence type="ECO:0000259" key="2">
    <source>
        <dbReference type="SMART" id="SM00458"/>
    </source>
</evidence>
<feature type="signal peptide" evidence="1">
    <location>
        <begin position="1"/>
        <end position="22"/>
    </location>
</feature>
<accession>A0A8H5ESH5</accession>
<dbReference type="InterPro" id="IPR000772">
    <property type="entry name" value="Ricin_B_lectin"/>
</dbReference>
<protein>
    <recommendedName>
        <fullName evidence="2">Ricin B lectin domain-containing protein</fullName>
    </recommendedName>
</protein>
<feature type="chain" id="PRO_5034501995" description="Ricin B lectin domain-containing protein" evidence="1">
    <location>
        <begin position="23"/>
        <end position="316"/>
    </location>
</feature>
<dbReference type="Gene3D" id="2.80.10.50">
    <property type="match status" value="2"/>
</dbReference>
<proteinExistence type="predicted"/>
<dbReference type="AlphaFoldDB" id="A0A8H5ESH5"/>
<dbReference type="SUPFAM" id="SSF50370">
    <property type="entry name" value="Ricin B-like lectins"/>
    <property type="match status" value="1"/>
</dbReference>
<reference evidence="3 4" key="1">
    <citation type="journal article" date="2020" name="ISME J.">
        <title>Uncovering the hidden diversity of litter-decomposition mechanisms in mushroom-forming fungi.</title>
        <authorList>
            <person name="Floudas D."/>
            <person name="Bentzer J."/>
            <person name="Ahren D."/>
            <person name="Johansson T."/>
            <person name="Persson P."/>
            <person name="Tunlid A."/>
        </authorList>
    </citation>
    <scope>NUCLEOTIDE SEQUENCE [LARGE SCALE GENOMIC DNA]</scope>
    <source>
        <strain evidence="3 4">CBS 175.51</strain>
    </source>
</reference>
<dbReference type="CDD" id="cd00161">
    <property type="entry name" value="beta-trefoil_Ricin-like"/>
    <property type="match status" value="1"/>
</dbReference>
<evidence type="ECO:0000313" key="3">
    <source>
        <dbReference type="EMBL" id="KAF5310438.1"/>
    </source>
</evidence>
<dbReference type="Proteomes" id="UP000541558">
    <property type="component" value="Unassembled WGS sequence"/>
</dbReference>
<keyword evidence="4" id="KW-1185">Reference proteome</keyword>
<dbReference type="SMART" id="SM00458">
    <property type="entry name" value="RICIN"/>
    <property type="match status" value="1"/>
</dbReference>
<dbReference type="Pfam" id="PF00652">
    <property type="entry name" value="Ricin_B_lectin"/>
    <property type="match status" value="1"/>
</dbReference>
<keyword evidence="1" id="KW-0732">Signal</keyword>
<organism evidence="3 4">
    <name type="scientific">Ephemerocybe angulata</name>
    <dbReference type="NCBI Taxonomy" id="980116"/>
    <lineage>
        <taxon>Eukaryota</taxon>
        <taxon>Fungi</taxon>
        <taxon>Dikarya</taxon>
        <taxon>Basidiomycota</taxon>
        <taxon>Agaricomycotina</taxon>
        <taxon>Agaricomycetes</taxon>
        <taxon>Agaricomycetidae</taxon>
        <taxon>Agaricales</taxon>
        <taxon>Agaricineae</taxon>
        <taxon>Psathyrellaceae</taxon>
        <taxon>Ephemerocybe</taxon>
    </lineage>
</organism>
<name>A0A8H5ESH5_9AGAR</name>
<dbReference type="OrthoDB" id="6770063at2759"/>
<dbReference type="InterPro" id="IPR035992">
    <property type="entry name" value="Ricin_B-like_lectins"/>
</dbReference>
<feature type="domain" description="Ricin B lectin" evidence="2">
    <location>
        <begin position="186"/>
        <end position="316"/>
    </location>
</feature>
<evidence type="ECO:0000256" key="1">
    <source>
        <dbReference type="SAM" id="SignalP"/>
    </source>
</evidence>
<evidence type="ECO:0000313" key="4">
    <source>
        <dbReference type="Proteomes" id="UP000541558"/>
    </source>
</evidence>
<gene>
    <name evidence="3" type="ORF">D9611_012269</name>
</gene>
<comment type="caution">
    <text evidence="3">The sequence shown here is derived from an EMBL/GenBank/DDBJ whole genome shotgun (WGS) entry which is preliminary data.</text>
</comment>
<sequence length="316" mass="34435">MILTTIHSISLLLLSSISLTSAIIEKRQSGYATQFIIRNSCPGPIQLYVGSSMEATLQPGDTHTRFGYNYTDLFFTDANGGNANGAGTTRAGFFDNGYYYITKDDTGPLNTGMSIVPRAEPHDGFCVPITCDASNCTTAFNYVPYKFPPVLDTAPTPPYYRCPTLNTTYEVTFCPSGAWPPSDSTWTIHPGYSGQNTKCLDVRGGTLENGTPVQIYECNGSAAQNWQLVKGSTKVKLGGTNFCLDAGSSPANGVGLKIWQCYDNLPAQQWYFTDDNRIALEGQGQCLDLPNGSLVDSTQVQTWECTSNNYNQVWSI</sequence>
<dbReference type="EMBL" id="JAACJK010000229">
    <property type="protein sequence ID" value="KAF5310438.1"/>
    <property type="molecule type" value="Genomic_DNA"/>
</dbReference>